<comment type="caution">
    <text evidence="3">The sequence shown here is derived from an EMBL/GenBank/DDBJ whole genome shotgun (WGS) entry which is preliminary data.</text>
</comment>
<evidence type="ECO:0000259" key="2">
    <source>
        <dbReference type="Pfam" id="PF20434"/>
    </source>
</evidence>
<protein>
    <submittedName>
        <fullName evidence="3">Acetylesterase</fullName>
    </submittedName>
</protein>
<organism evidence="3 4">
    <name type="scientific">Bifidobacterium tissieri</name>
    <dbReference type="NCBI Taxonomy" id="1630162"/>
    <lineage>
        <taxon>Bacteria</taxon>
        <taxon>Bacillati</taxon>
        <taxon>Actinomycetota</taxon>
        <taxon>Actinomycetes</taxon>
        <taxon>Bifidobacteriales</taxon>
        <taxon>Bifidobacteriaceae</taxon>
        <taxon>Bifidobacterium</taxon>
    </lineage>
</organism>
<reference evidence="3 4" key="1">
    <citation type="journal article" date="2017" name="BMC Genomics">
        <title>Comparative genomic and phylogenomic analyses of the Bifidobacteriaceae family.</title>
        <authorList>
            <person name="Lugli G.A."/>
            <person name="Milani C."/>
            <person name="Turroni F."/>
            <person name="Duranti S."/>
            <person name="Mancabelli L."/>
            <person name="Mangifesta M."/>
            <person name="Ferrario C."/>
            <person name="Modesto M."/>
            <person name="Mattarelli P."/>
            <person name="Jiri K."/>
            <person name="van Sinderen D."/>
            <person name="Ventura M."/>
        </authorList>
    </citation>
    <scope>NUCLEOTIDE SEQUENCE [LARGE SCALE GENOMIC DNA]</scope>
    <source>
        <strain evidence="3 4">DSM 100201</strain>
    </source>
</reference>
<dbReference type="PANTHER" id="PTHR48081">
    <property type="entry name" value="AB HYDROLASE SUPERFAMILY PROTEIN C4A8.06C"/>
    <property type="match status" value="1"/>
</dbReference>
<evidence type="ECO:0000313" key="4">
    <source>
        <dbReference type="Proteomes" id="UP000216444"/>
    </source>
</evidence>
<dbReference type="InterPro" id="IPR029058">
    <property type="entry name" value="AB_hydrolase_fold"/>
</dbReference>
<keyword evidence="4" id="KW-1185">Reference proteome</keyword>
<accession>A0A261FH66</accession>
<name>A0A261FH66_9BIFI</name>
<dbReference type="Pfam" id="PF20434">
    <property type="entry name" value="BD-FAE"/>
    <property type="match status" value="1"/>
</dbReference>
<dbReference type="AlphaFoldDB" id="A0A261FH66"/>
<dbReference type="GO" id="GO:0016787">
    <property type="term" value="F:hydrolase activity"/>
    <property type="evidence" value="ECO:0007669"/>
    <property type="project" value="UniProtKB-KW"/>
</dbReference>
<dbReference type="Proteomes" id="UP000216444">
    <property type="component" value="Unassembled WGS sequence"/>
</dbReference>
<dbReference type="EMBL" id="MWWV01000004">
    <property type="protein sequence ID" value="OZG58303.1"/>
    <property type="molecule type" value="Genomic_DNA"/>
</dbReference>
<proteinExistence type="predicted"/>
<dbReference type="PANTHER" id="PTHR48081:SF6">
    <property type="entry name" value="PEPTIDASE S9 PROLYL OLIGOPEPTIDASE CATALYTIC DOMAIN-CONTAINING PROTEIN"/>
    <property type="match status" value="1"/>
</dbReference>
<dbReference type="InterPro" id="IPR049492">
    <property type="entry name" value="BD-FAE-like_dom"/>
</dbReference>
<dbReference type="SUPFAM" id="SSF53474">
    <property type="entry name" value="alpha/beta-Hydrolases"/>
    <property type="match status" value="1"/>
</dbReference>
<dbReference type="InterPro" id="IPR050300">
    <property type="entry name" value="GDXG_lipolytic_enzyme"/>
</dbReference>
<sequence>MNLADHSIKNSLVTHSTIEHAVTLPVLGNGATLTTYFLNDPADGTATESTGTPRPLVVITPGGGYNHLSTREGEPIALRMNQEGFHACVLRYSVSPAVWPQSLLELAATVAWCRTHAEDHGIDPDRIILCGFSAGAHLAGCLGTMWNEPWIIQRLNKVLGSTHDTVDGSDTNDAGDTNGLGITGLHDITTADIRPNAQILSYPVITSGEFAHRGSFTYLTGGDTSLEPELSLENRVNGDTAPTFIWHTATDRTVPMENSLLFAGALHRHGIPLELHIFPKGDHGIALGTEATAMPDHDHVEPQVQYWPELAANWIRAL</sequence>
<gene>
    <name evidence="3" type="ORF">BTIS_0672</name>
</gene>
<evidence type="ECO:0000313" key="3">
    <source>
        <dbReference type="EMBL" id="OZG58303.1"/>
    </source>
</evidence>
<dbReference type="Gene3D" id="3.40.50.1820">
    <property type="entry name" value="alpha/beta hydrolase"/>
    <property type="match status" value="1"/>
</dbReference>
<dbReference type="RefSeq" id="WP_094662665.1">
    <property type="nucleotide sequence ID" value="NZ_MWWV01000004.1"/>
</dbReference>
<feature type="domain" description="BD-FAE-like" evidence="2">
    <location>
        <begin position="49"/>
        <end position="265"/>
    </location>
</feature>
<evidence type="ECO:0000256" key="1">
    <source>
        <dbReference type="ARBA" id="ARBA00022801"/>
    </source>
</evidence>
<keyword evidence="1" id="KW-0378">Hydrolase</keyword>